<name>A0A5B7EHM0_PORTR</name>
<feature type="compositionally biased region" description="Basic and acidic residues" evidence="1">
    <location>
        <begin position="9"/>
        <end position="19"/>
    </location>
</feature>
<reference evidence="2 3" key="1">
    <citation type="submission" date="2019-05" db="EMBL/GenBank/DDBJ databases">
        <title>Another draft genome of Portunus trituberculatus and its Hox gene families provides insights of decapod evolution.</title>
        <authorList>
            <person name="Jeong J.-H."/>
            <person name="Song I."/>
            <person name="Kim S."/>
            <person name="Choi T."/>
            <person name="Kim D."/>
            <person name="Ryu S."/>
            <person name="Kim W."/>
        </authorList>
    </citation>
    <scope>NUCLEOTIDE SEQUENCE [LARGE SCALE GENOMIC DNA]</scope>
    <source>
        <tissue evidence="2">Muscle</tissue>
    </source>
</reference>
<accession>A0A5B7EHM0</accession>
<keyword evidence="3" id="KW-1185">Reference proteome</keyword>
<dbReference type="Proteomes" id="UP000324222">
    <property type="component" value="Unassembled WGS sequence"/>
</dbReference>
<dbReference type="AlphaFoldDB" id="A0A5B7EHM0"/>
<dbReference type="EMBL" id="VSRR010002647">
    <property type="protein sequence ID" value="MPC32543.1"/>
    <property type="molecule type" value="Genomic_DNA"/>
</dbReference>
<feature type="compositionally biased region" description="Basic and acidic residues" evidence="1">
    <location>
        <begin position="60"/>
        <end position="76"/>
    </location>
</feature>
<evidence type="ECO:0000256" key="1">
    <source>
        <dbReference type="SAM" id="MobiDB-lite"/>
    </source>
</evidence>
<comment type="caution">
    <text evidence="2">The sequence shown here is derived from an EMBL/GenBank/DDBJ whole genome shotgun (WGS) entry which is preliminary data.</text>
</comment>
<gene>
    <name evidence="2" type="ORF">E2C01_025856</name>
</gene>
<evidence type="ECO:0000313" key="2">
    <source>
        <dbReference type="EMBL" id="MPC32543.1"/>
    </source>
</evidence>
<evidence type="ECO:0000313" key="3">
    <source>
        <dbReference type="Proteomes" id="UP000324222"/>
    </source>
</evidence>
<protein>
    <submittedName>
        <fullName evidence="2">Uncharacterized protein</fullName>
    </submittedName>
</protein>
<organism evidence="2 3">
    <name type="scientific">Portunus trituberculatus</name>
    <name type="common">Swimming crab</name>
    <name type="synonym">Neptunus trituberculatus</name>
    <dbReference type="NCBI Taxonomy" id="210409"/>
    <lineage>
        <taxon>Eukaryota</taxon>
        <taxon>Metazoa</taxon>
        <taxon>Ecdysozoa</taxon>
        <taxon>Arthropoda</taxon>
        <taxon>Crustacea</taxon>
        <taxon>Multicrustacea</taxon>
        <taxon>Malacostraca</taxon>
        <taxon>Eumalacostraca</taxon>
        <taxon>Eucarida</taxon>
        <taxon>Decapoda</taxon>
        <taxon>Pleocyemata</taxon>
        <taxon>Brachyura</taxon>
        <taxon>Eubrachyura</taxon>
        <taxon>Portunoidea</taxon>
        <taxon>Portunidae</taxon>
        <taxon>Portuninae</taxon>
        <taxon>Portunus</taxon>
    </lineage>
</organism>
<proteinExistence type="predicted"/>
<feature type="region of interest" description="Disordered" evidence="1">
    <location>
        <begin position="1"/>
        <end position="76"/>
    </location>
</feature>
<sequence length="129" mass="14141">MSDACMRGSESRRPPRDKPSSNGRNVNRKARNATHNAWQYYPYRGKSTAPGALGVVGGRSEGRREGRGNVHTNPPDRRAAFCCRRRRSLTPTWYRLRRDGLAEARALVDTLDGGTGFAGDGGSGGDVHR</sequence>